<feature type="transmembrane region" description="Helical" evidence="8">
    <location>
        <begin position="297"/>
        <end position="318"/>
    </location>
</feature>
<sequence>MNESRETLNISEPTTKSNWSKHDTRWTLSLFGTAVGAGILFLPINLGVGGFWPLVLMAILAFPMAFLSHRGLNRFVLSSSSSNADFTDVVKEHFGAKAGLLISSLYFLSIFPILLIYGVAITNTVDSFLVNQVGMSSIPRPILSGTLVFSLIAIMMAGEKVMLRVFALMVYPLVLVLTLISLYLIPHWSMPNLSFPETGAFLKTTWLAIPVVIFSFSHAAAISSFANVQRRHYGQQGNRKSEQILRCTNIMLVVFVLFFVFSCTLSLSPEQLLQAKEQNVSILSYLANANGQPFIDLLGPLVAFVAITSSFLGHFLGARESLNGLLVKQTSMSSSTISKCINVFLFLAIWCVAIINPSILDMMGDLSGPIIAMILFIMPTIAIFKVKSLHKFRYHISTAFVFITGTIAVSALIFQLVN</sequence>
<evidence type="ECO:0000256" key="3">
    <source>
        <dbReference type="ARBA" id="ARBA00022475"/>
    </source>
</evidence>
<comment type="caution">
    <text evidence="9">The sequence shown here is derived from an EMBL/GenBank/DDBJ whole genome shotgun (WGS) entry which is preliminary data.</text>
</comment>
<dbReference type="Gene3D" id="1.20.1740.10">
    <property type="entry name" value="Amino acid/polyamine transporter I"/>
    <property type="match status" value="1"/>
</dbReference>
<evidence type="ECO:0000313" key="10">
    <source>
        <dbReference type="Proteomes" id="UP000016567"/>
    </source>
</evidence>
<feature type="transmembrane region" description="Helical" evidence="8">
    <location>
        <begin position="396"/>
        <end position="417"/>
    </location>
</feature>
<feature type="transmembrane region" description="Helical" evidence="8">
    <location>
        <begin position="247"/>
        <end position="267"/>
    </location>
</feature>
<dbReference type="OrthoDB" id="1627372at2"/>
<evidence type="ECO:0000256" key="7">
    <source>
        <dbReference type="ARBA" id="ARBA00023136"/>
    </source>
</evidence>
<accession>U3AW21</accession>
<feature type="transmembrane region" description="Helical" evidence="8">
    <location>
        <begin position="100"/>
        <end position="121"/>
    </location>
</feature>
<comment type="subcellular location">
    <subcellularLocation>
        <location evidence="1">Cell inner membrane</location>
        <topology evidence="1">Multi-pass membrane protein</topology>
    </subcellularLocation>
</comment>
<feature type="transmembrane region" description="Helical" evidence="8">
    <location>
        <begin position="205"/>
        <end position="226"/>
    </location>
</feature>
<keyword evidence="6 8" id="KW-1133">Transmembrane helix</keyword>
<feature type="transmembrane region" description="Helical" evidence="8">
    <location>
        <begin position="339"/>
        <end position="360"/>
    </location>
</feature>
<dbReference type="PANTHER" id="PTHR35334">
    <property type="entry name" value="SERINE TRANSPORTER"/>
    <property type="match status" value="1"/>
</dbReference>
<dbReference type="GO" id="GO:0003333">
    <property type="term" value="P:amino acid transmembrane transport"/>
    <property type="evidence" value="ECO:0007669"/>
    <property type="project" value="InterPro"/>
</dbReference>
<dbReference type="EMBL" id="BATL01000075">
    <property type="protein sequence ID" value="GAD77432.1"/>
    <property type="molecule type" value="Genomic_DNA"/>
</dbReference>
<evidence type="ECO:0000256" key="5">
    <source>
        <dbReference type="ARBA" id="ARBA00022692"/>
    </source>
</evidence>
<dbReference type="AlphaFoldDB" id="U3AW21"/>
<dbReference type="Proteomes" id="UP000016567">
    <property type="component" value="Unassembled WGS sequence"/>
</dbReference>
<feature type="transmembrane region" description="Helical" evidence="8">
    <location>
        <begin position="26"/>
        <end position="44"/>
    </location>
</feature>
<protein>
    <submittedName>
        <fullName evidence="9">Serine transporter</fullName>
    </submittedName>
</protein>
<proteinExistence type="predicted"/>
<keyword evidence="4" id="KW-0997">Cell inner membrane</keyword>
<evidence type="ECO:0000256" key="4">
    <source>
        <dbReference type="ARBA" id="ARBA00022519"/>
    </source>
</evidence>
<keyword evidence="5 8" id="KW-0812">Transmembrane</keyword>
<keyword evidence="2" id="KW-0813">Transport</keyword>
<feature type="transmembrane region" description="Helical" evidence="8">
    <location>
        <begin position="165"/>
        <end position="185"/>
    </location>
</feature>
<reference evidence="9 10" key="1">
    <citation type="submission" date="2013-09" db="EMBL/GenBank/DDBJ databases">
        <title>Whole genome shotgun sequence of Vibrio azureus NBRC 104587.</title>
        <authorList>
            <person name="Isaki S."/>
            <person name="Hosoyama A."/>
            <person name="Numata M."/>
            <person name="Hashimoto M."/>
            <person name="Hosoyama Y."/>
            <person name="Tsuchikane K."/>
            <person name="Noguchi M."/>
            <person name="Hirakata S."/>
            <person name="Ichikawa N."/>
            <person name="Ohji S."/>
            <person name="Yamazoe A."/>
            <person name="Fujita N."/>
        </authorList>
    </citation>
    <scope>NUCLEOTIDE SEQUENCE [LARGE SCALE GENOMIC DNA]</scope>
    <source>
        <strain evidence="9 10">NBRC 104587</strain>
    </source>
</reference>
<dbReference type="RefSeq" id="WP_021711171.1">
    <property type="nucleotide sequence ID" value="NZ_BAOB01000541.1"/>
</dbReference>
<dbReference type="eggNOG" id="COG0814">
    <property type="taxonomic scope" value="Bacteria"/>
</dbReference>
<name>U3AW21_9VIBR</name>
<evidence type="ECO:0000256" key="8">
    <source>
        <dbReference type="SAM" id="Phobius"/>
    </source>
</evidence>
<evidence type="ECO:0000256" key="1">
    <source>
        <dbReference type="ARBA" id="ARBA00004429"/>
    </source>
</evidence>
<feature type="transmembrane region" description="Helical" evidence="8">
    <location>
        <begin position="50"/>
        <end position="67"/>
    </location>
</feature>
<evidence type="ECO:0000256" key="6">
    <source>
        <dbReference type="ARBA" id="ARBA00022989"/>
    </source>
</evidence>
<gene>
    <name evidence="9" type="primary">sdaC</name>
    <name evidence="9" type="ORF">VAZ01S_075_00260</name>
</gene>
<dbReference type="Pfam" id="PF03222">
    <property type="entry name" value="Trp_Tyr_perm"/>
    <property type="match status" value="1"/>
</dbReference>
<dbReference type="GO" id="GO:0005886">
    <property type="term" value="C:plasma membrane"/>
    <property type="evidence" value="ECO:0007669"/>
    <property type="project" value="UniProtKB-SubCell"/>
</dbReference>
<organism evidence="9 10">
    <name type="scientific">Vibrio azureus NBRC 104587</name>
    <dbReference type="NCBI Taxonomy" id="1219077"/>
    <lineage>
        <taxon>Bacteria</taxon>
        <taxon>Pseudomonadati</taxon>
        <taxon>Pseudomonadota</taxon>
        <taxon>Gammaproteobacteria</taxon>
        <taxon>Vibrionales</taxon>
        <taxon>Vibrionaceae</taxon>
        <taxon>Vibrio</taxon>
    </lineage>
</organism>
<dbReference type="InterPro" id="IPR018227">
    <property type="entry name" value="Amino_acid_transport_2"/>
</dbReference>
<evidence type="ECO:0000256" key="2">
    <source>
        <dbReference type="ARBA" id="ARBA00022448"/>
    </source>
</evidence>
<evidence type="ECO:0000313" key="9">
    <source>
        <dbReference type="EMBL" id="GAD77432.1"/>
    </source>
</evidence>
<dbReference type="STRING" id="1219077.VAZ01S_075_00260"/>
<keyword evidence="7 8" id="KW-0472">Membrane</keyword>
<feature type="transmembrane region" description="Helical" evidence="8">
    <location>
        <begin position="366"/>
        <end position="384"/>
    </location>
</feature>
<keyword evidence="3" id="KW-1003">Cell membrane</keyword>
<keyword evidence="10" id="KW-1185">Reference proteome</keyword>
<dbReference type="PANTHER" id="PTHR35334:SF2">
    <property type="entry name" value="SERINE TRANSPORTER SDAC"/>
    <property type="match status" value="1"/>
</dbReference>
<feature type="transmembrane region" description="Helical" evidence="8">
    <location>
        <begin position="141"/>
        <end position="158"/>
    </location>
</feature>